<evidence type="ECO:0000313" key="3">
    <source>
        <dbReference type="Proteomes" id="UP000188388"/>
    </source>
</evidence>
<dbReference type="PANTHER" id="PTHR43685">
    <property type="entry name" value="GLYCOSYLTRANSFERASE"/>
    <property type="match status" value="1"/>
</dbReference>
<dbReference type="CDD" id="cd00761">
    <property type="entry name" value="Glyco_tranf_GTA_type"/>
    <property type="match status" value="1"/>
</dbReference>
<dbReference type="STRING" id="1631249.BQ8794_70078"/>
<dbReference type="Proteomes" id="UP000188388">
    <property type="component" value="Unassembled WGS sequence"/>
</dbReference>
<dbReference type="PANTHER" id="PTHR43685:SF2">
    <property type="entry name" value="GLYCOSYLTRANSFERASE 2-LIKE DOMAIN-CONTAINING PROTEIN"/>
    <property type="match status" value="1"/>
</dbReference>
<gene>
    <name evidence="2" type="ORF">BQ8794_70078</name>
</gene>
<dbReference type="RefSeq" id="WP_077382496.1">
    <property type="nucleotide sequence ID" value="NZ_FTPD01000067.1"/>
</dbReference>
<evidence type="ECO:0000259" key="1">
    <source>
        <dbReference type="Pfam" id="PF00535"/>
    </source>
</evidence>
<sequence length="503" mass="55137">MPQVSIVIPVHNQPMLILEAVASLKAQSLADWEAILVDDGSTDETPAVLQNLASHDPRISLWLQTQQGAASARNTGAAKAKADWLLFLDSDDWLAPNALGSLLRVAGQDVHLVHALGLRVCGSRSQDRSQVRLPGGDLFHRLASTATFMIHACILKNSTFHELGGFDETLMGCADWDLWQRVIRSGARCRGVDEFVAFYRQTESSLSTYYEQEFRDGLIVIARGHGPDPRVPRPHPMYAEGVSPAEFPAAAYRFASWLAGLAIARKHSLQGVLRGMQALPAEPLAASDIGAALFDAIPIGLGDFRPNWETCWPTLKPHLQEFTEKIGTIAHCGPSFVNDVLDHTERLAATANASDTIGVVGSVASRVVRIPGAIPQINLGPGIRSFIAVVRSDRAEVGQVEVLVDQNFSSARVREMIIERYLREVLSTYLKRAPFSMIFGTTTHLIVQKKLISSFTKFLRERSVGPLLKKQICQAVMAQNFVLPIVETGVISTRLKARSRAEQ</sequence>
<reference evidence="3" key="1">
    <citation type="submission" date="2017-01" db="EMBL/GenBank/DDBJ databases">
        <authorList>
            <person name="Brunel B."/>
        </authorList>
    </citation>
    <scope>NUCLEOTIDE SEQUENCE [LARGE SCALE GENOMIC DNA]</scope>
</reference>
<dbReference type="SUPFAM" id="SSF53448">
    <property type="entry name" value="Nucleotide-diphospho-sugar transferases"/>
    <property type="match status" value="1"/>
</dbReference>
<dbReference type="EMBL" id="FTPD01000067">
    <property type="protein sequence ID" value="SIT59148.1"/>
    <property type="molecule type" value="Genomic_DNA"/>
</dbReference>
<dbReference type="AlphaFoldDB" id="A0A1R3VJU3"/>
<organism evidence="2 3">
    <name type="scientific">Mesorhizobium prunaredense</name>
    <dbReference type="NCBI Taxonomy" id="1631249"/>
    <lineage>
        <taxon>Bacteria</taxon>
        <taxon>Pseudomonadati</taxon>
        <taxon>Pseudomonadota</taxon>
        <taxon>Alphaproteobacteria</taxon>
        <taxon>Hyphomicrobiales</taxon>
        <taxon>Phyllobacteriaceae</taxon>
        <taxon>Mesorhizobium</taxon>
    </lineage>
</organism>
<name>A0A1R3VJU3_9HYPH</name>
<feature type="domain" description="Glycosyltransferase 2-like" evidence="1">
    <location>
        <begin position="5"/>
        <end position="153"/>
    </location>
</feature>
<dbReference type="InterPro" id="IPR029044">
    <property type="entry name" value="Nucleotide-diphossugar_trans"/>
</dbReference>
<protein>
    <recommendedName>
        <fullName evidence="1">Glycosyltransferase 2-like domain-containing protein</fullName>
    </recommendedName>
</protein>
<dbReference type="GO" id="GO:0044010">
    <property type="term" value="P:single-species biofilm formation"/>
    <property type="evidence" value="ECO:0007669"/>
    <property type="project" value="TreeGrafter"/>
</dbReference>
<evidence type="ECO:0000313" key="2">
    <source>
        <dbReference type="EMBL" id="SIT59148.1"/>
    </source>
</evidence>
<keyword evidence="3" id="KW-1185">Reference proteome</keyword>
<dbReference type="InterPro" id="IPR001173">
    <property type="entry name" value="Glyco_trans_2-like"/>
</dbReference>
<dbReference type="Gene3D" id="3.90.550.10">
    <property type="entry name" value="Spore Coat Polysaccharide Biosynthesis Protein SpsA, Chain A"/>
    <property type="match status" value="1"/>
</dbReference>
<accession>A0A1R3VJU3</accession>
<proteinExistence type="predicted"/>
<dbReference type="Pfam" id="PF00535">
    <property type="entry name" value="Glycos_transf_2"/>
    <property type="match status" value="1"/>
</dbReference>
<dbReference type="InterPro" id="IPR050834">
    <property type="entry name" value="Glycosyltransf_2"/>
</dbReference>